<evidence type="ECO:0000259" key="1">
    <source>
        <dbReference type="Pfam" id="PF07238"/>
    </source>
</evidence>
<accession>A0A9J6R906</accession>
<dbReference type="EMBL" id="JAPRAT010000002">
    <property type="protein sequence ID" value="MCZ0701846.1"/>
    <property type="molecule type" value="Genomic_DNA"/>
</dbReference>
<comment type="caution">
    <text evidence="3">The sequence shown here is derived from an EMBL/GenBank/DDBJ whole genome shotgun (WGS) entry which is preliminary data.</text>
</comment>
<dbReference type="InterPro" id="IPR009926">
    <property type="entry name" value="T3SS_YcgR_PilZN"/>
</dbReference>
<evidence type="ECO:0000313" key="3">
    <source>
        <dbReference type="EMBL" id="MCZ0701846.1"/>
    </source>
</evidence>
<dbReference type="InterPro" id="IPR009875">
    <property type="entry name" value="PilZ_domain"/>
</dbReference>
<keyword evidence="3" id="KW-0282">Flagellum</keyword>
<dbReference type="SUPFAM" id="SSF141371">
    <property type="entry name" value="PilZ domain-like"/>
    <property type="match status" value="1"/>
</dbReference>
<proteinExistence type="predicted"/>
<dbReference type="Pfam" id="PF12945">
    <property type="entry name" value="PilZNR"/>
    <property type="match status" value="1"/>
</dbReference>
<dbReference type="RefSeq" id="WP_268778614.1">
    <property type="nucleotide sequence ID" value="NZ_JAPRAT010000002.1"/>
</dbReference>
<name>A0A9J6R906_9BACI</name>
<organism evidence="3 4">
    <name type="scientific">Natronobacillus azotifigens</name>
    <dbReference type="NCBI Taxonomy" id="472978"/>
    <lineage>
        <taxon>Bacteria</taxon>
        <taxon>Bacillati</taxon>
        <taxon>Bacillota</taxon>
        <taxon>Bacilli</taxon>
        <taxon>Bacillales</taxon>
        <taxon>Bacillaceae</taxon>
        <taxon>Natronobacillus</taxon>
    </lineage>
</organism>
<gene>
    <name evidence="3" type="ORF">OWO01_01300</name>
</gene>
<evidence type="ECO:0000259" key="2">
    <source>
        <dbReference type="Pfam" id="PF12945"/>
    </source>
</evidence>
<dbReference type="GO" id="GO:0035438">
    <property type="term" value="F:cyclic-di-GMP binding"/>
    <property type="evidence" value="ECO:0007669"/>
    <property type="project" value="InterPro"/>
</dbReference>
<dbReference type="Gene3D" id="2.40.10.220">
    <property type="entry name" value="predicted glycosyltransferase like domains"/>
    <property type="match status" value="1"/>
</dbReference>
<dbReference type="Pfam" id="PF07238">
    <property type="entry name" value="PilZ"/>
    <property type="match status" value="1"/>
</dbReference>
<dbReference type="Proteomes" id="UP001084197">
    <property type="component" value="Unassembled WGS sequence"/>
</dbReference>
<dbReference type="AlphaFoldDB" id="A0A9J6R906"/>
<keyword evidence="3" id="KW-0966">Cell projection</keyword>
<protein>
    <submittedName>
        <fullName evidence="3">Flagellar brake domain-containing protein</fullName>
    </submittedName>
</protein>
<evidence type="ECO:0000313" key="4">
    <source>
        <dbReference type="Proteomes" id="UP001084197"/>
    </source>
</evidence>
<feature type="domain" description="PilZ" evidence="1">
    <location>
        <begin position="98"/>
        <end position="207"/>
    </location>
</feature>
<reference evidence="3" key="1">
    <citation type="submission" date="2022-11" db="EMBL/GenBank/DDBJ databases">
        <title>WGS of Natronobacillus azotifigens 24KS-1, an anaerobic diazotrophic haloalkaliphile from soda-rich habitats.</title>
        <authorList>
            <person name="Sorokin D.Y."/>
            <person name="Merkel A.Y."/>
        </authorList>
    </citation>
    <scope>NUCLEOTIDE SEQUENCE</scope>
    <source>
        <strain evidence="3">24KS-1</strain>
    </source>
</reference>
<keyword evidence="3" id="KW-0969">Cilium</keyword>
<keyword evidence="4" id="KW-1185">Reference proteome</keyword>
<sequence length="222" mass="25486">MIKIGTNLTLEREGPDGVCERYRCRIVELKSHTIYIDYPINVKTGRTDIFPKGSSFSAYFVGEHDSVYTFETEIKGKKKNKIPMLLLHIDFSKIQKIQRREYVRVDANLDVSVHHPENNFLPFTSLTTDISGGGLAILLPENHKMKAGQLLAIWIVIPTTKASNLYVSVEAEAIRIHEKNHQNKQLLSVKFKDIGEKDRDKIIQFCFDTQLKERRNQLESGI</sequence>
<feature type="domain" description="Type III secretion system flagellar brake protein YcgR PilZN" evidence="2">
    <location>
        <begin position="3"/>
        <end position="88"/>
    </location>
</feature>